<dbReference type="InterPro" id="IPR031730">
    <property type="entry name" value="Carbam_trans_C"/>
</dbReference>
<dbReference type="AlphaFoldDB" id="A0A2H0XE80"/>
<dbReference type="Gene3D" id="3.90.870.20">
    <property type="entry name" value="Carbamoyltransferase, C-terminal domain"/>
    <property type="match status" value="1"/>
</dbReference>
<dbReference type="GO" id="GO:0016740">
    <property type="term" value="F:transferase activity"/>
    <property type="evidence" value="ECO:0007669"/>
    <property type="project" value="UniProtKB-KW"/>
</dbReference>
<name>A0A2H0XE80_UNCKA</name>
<sequence>FVCDVKKEARPLLPAITHIDGTARVQTVNKEVNPRFWKVIKEFGKITGIPVLLNTSFNVRGEPIVCNPKDAIRCFYSTGLDYLIMGNYLLSKK</sequence>
<evidence type="ECO:0000313" key="2">
    <source>
        <dbReference type="EMBL" id="PIS23244.1"/>
    </source>
</evidence>
<evidence type="ECO:0000259" key="1">
    <source>
        <dbReference type="Pfam" id="PF16861"/>
    </source>
</evidence>
<dbReference type="InterPro" id="IPR038152">
    <property type="entry name" value="Carbam_trans_C_sf"/>
</dbReference>
<feature type="domain" description="Carbamoyltransferase C-terminal" evidence="1">
    <location>
        <begin position="1"/>
        <end position="92"/>
    </location>
</feature>
<protein>
    <submittedName>
        <fullName evidence="2">Carbamoyltransferase</fullName>
    </submittedName>
</protein>
<organism evidence="2 3">
    <name type="scientific">candidate division WWE3 bacterium CG08_land_8_20_14_0_20_40_13</name>
    <dbReference type="NCBI Taxonomy" id="1975084"/>
    <lineage>
        <taxon>Bacteria</taxon>
        <taxon>Katanobacteria</taxon>
    </lineage>
</organism>
<feature type="non-terminal residue" evidence="2">
    <location>
        <position position="1"/>
    </location>
</feature>
<dbReference type="PANTHER" id="PTHR34847:SF1">
    <property type="entry name" value="NODULATION PROTEIN U"/>
    <property type="match status" value="1"/>
</dbReference>
<dbReference type="Pfam" id="PF16861">
    <property type="entry name" value="Carbam_trans_C"/>
    <property type="match status" value="1"/>
</dbReference>
<accession>A0A2H0XE80</accession>
<dbReference type="InterPro" id="IPR051338">
    <property type="entry name" value="NodU/CmcH_Carbamoyltrnsfr"/>
</dbReference>
<dbReference type="EMBL" id="PEYT01000007">
    <property type="protein sequence ID" value="PIS23244.1"/>
    <property type="molecule type" value="Genomic_DNA"/>
</dbReference>
<gene>
    <name evidence="2" type="ORF">COT49_01120</name>
</gene>
<reference evidence="3" key="1">
    <citation type="submission" date="2017-09" db="EMBL/GenBank/DDBJ databases">
        <title>Depth-based differentiation of microbial function through sediment-hosted aquifers and enrichment of novel symbionts in the deep terrestrial subsurface.</title>
        <authorList>
            <person name="Probst A.J."/>
            <person name="Ladd B."/>
            <person name="Jarett J.K."/>
            <person name="Geller-Mcgrath D.E."/>
            <person name="Sieber C.M.K."/>
            <person name="Emerson J.B."/>
            <person name="Anantharaman K."/>
            <person name="Thomas B.C."/>
            <person name="Malmstrom R."/>
            <person name="Stieglmeier M."/>
            <person name="Klingl A."/>
            <person name="Woyke T."/>
            <person name="Ryan C.M."/>
            <person name="Banfield J.F."/>
        </authorList>
    </citation>
    <scope>NUCLEOTIDE SEQUENCE [LARGE SCALE GENOMIC DNA]</scope>
</reference>
<proteinExistence type="predicted"/>
<keyword evidence="2" id="KW-0808">Transferase</keyword>
<dbReference type="Proteomes" id="UP000230340">
    <property type="component" value="Unassembled WGS sequence"/>
</dbReference>
<comment type="caution">
    <text evidence="2">The sequence shown here is derived from an EMBL/GenBank/DDBJ whole genome shotgun (WGS) entry which is preliminary data.</text>
</comment>
<evidence type="ECO:0000313" key="3">
    <source>
        <dbReference type="Proteomes" id="UP000230340"/>
    </source>
</evidence>
<dbReference type="PANTHER" id="PTHR34847">
    <property type="entry name" value="NODULATION PROTEIN U"/>
    <property type="match status" value="1"/>
</dbReference>